<dbReference type="AlphaFoldDB" id="A0A4D6MJX7"/>
<feature type="compositionally biased region" description="Polar residues" evidence="1">
    <location>
        <begin position="21"/>
        <end position="34"/>
    </location>
</feature>
<proteinExistence type="predicted"/>
<dbReference type="Proteomes" id="UP000501690">
    <property type="component" value="Linkage Group LG7"/>
</dbReference>
<name>A0A4D6MJX7_VIGUN</name>
<dbReference type="EMBL" id="CP039351">
    <property type="protein sequence ID" value="QCE00015.1"/>
    <property type="molecule type" value="Genomic_DNA"/>
</dbReference>
<sequence length="58" mass="6178">MEASRAWKKPSNSSKEKKMESVNNTSDIAGSNDCSNDDFGWRQEGSSTVVLGGGDIPA</sequence>
<evidence type="ECO:0000313" key="2">
    <source>
        <dbReference type="EMBL" id="QCE00015.1"/>
    </source>
</evidence>
<evidence type="ECO:0000256" key="1">
    <source>
        <dbReference type="SAM" id="MobiDB-lite"/>
    </source>
</evidence>
<protein>
    <submittedName>
        <fullName evidence="2">Uncharacterized protein</fullName>
    </submittedName>
</protein>
<reference evidence="2 3" key="1">
    <citation type="submission" date="2019-04" db="EMBL/GenBank/DDBJ databases">
        <title>An improved genome assembly and genetic linkage map for asparagus bean, Vigna unguiculata ssp. sesquipedialis.</title>
        <authorList>
            <person name="Xia Q."/>
            <person name="Zhang R."/>
            <person name="Dong Y."/>
        </authorList>
    </citation>
    <scope>NUCLEOTIDE SEQUENCE [LARGE SCALE GENOMIC DNA]</scope>
    <source>
        <tissue evidence="2">Leaf</tissue>
    </source>
</reference>
<accession>A0A4D6MJX7</accession>
<organism evidence="2 3">
    <name type="scientific">Vigna unguiculata</name>
    <name type="common">Cowpea</name>
    <dbReference type="NCBI Taxonomy" id="3917"/>
    <lineage>
        <taxon>Eukaryota</taxon>
        <taxon>Viridiplantae</taxon>
        <taxon>Streptophyta</taxon>
        <taxon>Embryophyta</taxon>
        <taxon>Tracheophyta</taxon>
        <taxon>Spermatophyta</taxon>
        <taxon>Magnoliopsida</taxon>
        <taxon>eudicotyledons</taxon>
        <taxon>Gunneridae</taxon>
        <taxon>Pentapetalae</taxon>
        <taxon>rosids</taxon>
        <taxon>fabids</taxon>
        <taxon>Fabales</taxon>
        <taxon>Fabaceae</taxon>
        <taxon>Papilionoideae</taxon>
        <taxon>50 kb inversion clade</taxon>
        <taxon>NPAAA clade</taxon>
        <taxon>indigoferoid/millettioid clade</taxon>
        <taxon>Phaseoleae</taxon>
        <taxon>Vigna</taxon>
    </lineage>
</organism>
<evidence type="ECO:0000313" key="3">
    <source>
        <dbReference type="Proteomes" id="UP000501690"/>
    </source>
</evidence>
<feature type="region of interest" description="Disordered" evidence="1">
    <location>
        <begin position="1"/>
        <end position="58"/>
    </location>
</feature>
<gene>
    <name evidence="2" type="ORF">DEO72_LG7g1301</name>
</gene>
<keyword evidence="3" id="KW-1185">Reference proteome</keyword>